<dbReference type="InterPro" id="IPR045866">
    <property type="entry name" value="FAM210A/B-like"/>
</dbReference>
<feature type="compositionally biased region" description="Basic residues" evidence="1">
    <location>
        <begin position="83"/>
        <end position="94"/>
    </location>
</feature>
<organism evidence="4 5">
    <name type="scientific">Phialemonium atrogriseum</name>
    <dbReference type="NCBI Taxonomy" id="1093897"/>
    <lineage>
        <taxon>Eukaryota</taxon>
        <taxon>Fungi</taxon>
        <taxon>Dikarya</taxon>
        <taxon>Ascomycota</taxon>
        <taxon>Pezizomycotina</taxon>
        <taxon>Sordariomycetes</taxon>
        <taxon>Sordariomycetidae</taxon>
        <taxon>Cephalothecales</taxon>
        <taxon>Cephalothecaceae</taxon>
        <taxon>Phialemonium</taxon>
    </lineage>
</organism>
<keyword evidence="2" id="KW-0472">Membrane</keyword>
<feature type="transmembrane region" description="Helical" evidence="2">
    <location>
        <begin position="121"/>
        <end position="144"/>
    </location>
</feature>
<evidence type="ECO:0000259" key="3">
    <source>
        <dbReference type="Pfam" id="PF06916"/>
    </source>
</evidence>
<feature type="domain" description="DUF1279" evidence="3">
    <location>
        <begin position="113"/>
        <end position="246"/>
    </location>
</feature>
<dbReference type="PANTHER" id="PTHR21377">
    <property type="entry name" value="PROTEIN FAM210B, MITOCHONDRIAL"/>
    <property type="match status" value="1"/>
</dbReference>
<dbReference type="AlphaFoldDB" id="A0AAJ0C6T0"/>
<dbReference type="GO" id="GO:0005739">
    <property type="term" value="C:mitochondrion"/>
    <property type="evidence" value="ECO:0007669"/>
    <property type="project" value="TreeGrafter"/>
</dbReference>
<feature type="compositionally biased region" description="Basic and acidic residues" evidence="1">
    <location>
        <begin position="95"/>
        <end position="106"/>
    </location>
</feature>
<proteinExistence type="predicted"/>
<dbReference type="InterPro" id="IPR009688">
    <property type="entry name" value="FAM210A/B-like_dom"/>
</dbReference>
<keyword evidence="2" id="KW-0812">Transmembrane</keyword>
<dbReference type="Proteomes" id="UP001244011">
    <property type="component" value="Unassembled WGS sequence"/>
</dbReference>
<reference evidence="4" key="1">
    <citation type="submission" date="2023-06" db="EMBL/GenBank/DDBJ databases">
        <title>Genome-scale phylogeny and comparative genomics of the fungal order Sordariales.</title>
        <authorList>
            <consortium name="Lawrence Berkeley National Laboratory"/>
            <person name="Hensen N."/>
            <person name="Bonometti L."/>
            <person name="Westerberg I."/>
            <person name="Brannstrom I.O."/>
            <person name="Guillou S."/>
            <person name="Cros-Aarteil S."/>
            <person name="Calhoun S."/>
            <person name="Haridas S."/>
            <person name="Kuo A."/>
            <person name="Mondo S."/>
            <person name="Pangilinan J."/>
            <person name="Riley R."/>
            <person name="Labutti K."/>
            <person name="Andreopoulos B."/>
            <person name="Lipzen A."/>
            <person name="Chen C."/>
            <person name="Yanf M."/>
            <person name="Daum C."/>
            <person name="Ng V."/>
            <person name="Clum A."/>
            <person name="Steindorff A."/>
            <person name="Ohm R."/>
            <person name="Martin F."/>
            <person name="Silar P."/>
            <person name="Natvig D."/>
            <person name="Lalanne C."/>
            <person name="Gautier V."/>
            <person name="Ament-Velasquez S.L."/>
            <person name="Kruys A."/>
            <person name="Hutchinson M.I."/>
            <person name="Powell A.J."/>
            <person name="Barry K."/>
            <person name="Miller A.N."/>
            <person name="Grigoriev I.V."/>
            <person name="Debuchy R."/>
            <person name="Gladieux P."/>
            <person name="Thoren M.H."/>
            <person name="Johannesson H."/>
        </authorList>
    </citation>
    <scope>NUCLEOTIDE SEQUENCE</scope>
    <source>
        <strain evidence="4">8032-3</strain>
    </source>
</reference>
<dbReference type="EMBL" id="MU838999">
    <property type="protein sequence ID" value="KAK1771215.1"/>
    <property type="molecule type" value="Genomic_DNA"/>
</dbReference>
<feature type="region of interest" description="Disordered" evidence="1">
    <location>
        <begin position="71"/>
        <end position="110"/>
    </location>
</feature>
<dbReference type="Pfam" id="PF06916">
    <property type="entry name" value="FAM210A-B_dom"/>
    <property type="match status" value="1"/>
</dbReference>
<sequence length="266" mass="29675">MIRSAIGAFDAILGTAGVNGLSGRLAGRQLLVRRITTRSPQGPVPWHDRMAVASNTRQLWTRRLERPKRFTSQACRVPSGRAAPRRPFHSTKTRRSAEGAKEKEPEPNSLSARLKKLSREYGWAAVGVYLTLSVLDFPFCFLLVRTLGTERIAVAEDFVVSNVNKVIPERAKAMWHEYRNPAKETENEVVGEAEVAQGLETAGWGVKEADERNKVEPSLATQLALAYAIHKSFIFLRVPLTAAITPKVVKVLRSWGWQIGKRRPKA</sequence>
<evidence type="ECO:0000313" key="5">
    <source>
        <dbReference type="Proteomes" id="UP001244011"/>
    </source>
</evidence>
<evidence type="ECO:0000313" key="4">
    <source>
        <dbReference type="EMBL" id="KAK1771215.1"/>
    </source>
</evidence>
<dbReference type="RefSeq" id="XP_060287428.1">
    <property type="nucleotide sequence ID" value="XM_060429667.1"/>
</dbReference>
<dbReference type="PANTHER" id="PTHR21377:SF0">
    <property type="entry name" value="PROTEIN FAM210B, MITOCHONDRIAL"/>
    <property type="match status" value="1"/>
</dbReference>
<accession>A0AAJ0C6T0</accession>
<name>A0AAJ0C6T0_9PEZI</name>
<keyword evidence="5" id="KW-1185">Reference proteome</keyword>
<keyword evidence="2" id="KW-1133">Transmembrane helix</keyword>
<comment type="caution">
    <text evidence="4">The sequence shown here is derived from an EMBL/GenBank/DDBJ whole genome shotgun (WGS) entry which is preliminary data.</text>
</comment>
<evidence type="ECO:0000256" key="1">
    <source>
        <dbReference type="SAM" id="MobiDB-lite"/>
    </source>
</evidence>
<gene>
    <name evidence="4" type="ORF">QBC33DRAFT_555705</name>
</gene>
<protein>
    <submittedName>
        <fullName evidence="4">N-terminal acetyltransferase 2</fullName>
    </submittedName>
</protein>
<evidence type="ECO:0000256" key="2">
    <source>
        <dbReference type="SAM" id="Phobius"/>
    </source>
</evidence>
<dbReference type="GeneID" id="85312854"/>